<dbReference type="GO" id="GO:0032259">
    <property type="term" value="P:methylation"/>
    <property type="evidence" value="ECO:0007669"/>
    <property type="project" value="UniProtKB-KW"/>
</dbReference>
<gene>
    <name evidence="5" type="ordered locus">Lcho_1002</name>
</gene>
<accession>B1Y370</accession>
<dbReference type="RefSeq" id="WP_012346035.1">
    <property type="nucleotide sequence ID" value="NC_010524.1"/>
</dbReference>
<dbReference type="InterPro" id="IPR029063">
    <property type="entry name" value="SAM-dependent_MTases_sf"/>
</dbReference>
<keyword evidence="2 5" id="KW-0808">Transferase</keyword>
<dbReference type="PROSITE" id="PS51257">
    <property type="entry name" value="PROKAR_LIPOPROTEIN"/>
    <property type="match status" value="1"/>
</dbReference>
<feature type="transmembrane region" description="Helical" evidence="4">
    <location>
        <begin position="63"/>
        <end position="92"/>
    </location>
</feature>
<keyword evidence="3" id="KW-0949">S-adenosyl-L-methionine</keyword>
<protein>
    <submittedName>
        <fullName evidence="5">Methyltransferase type 12</fullName>
    </submittedName>
</protein>
<dbReference type="PANTHER" id="PTHR13610">
    <property type="entry name" value="METHYLTRANSFERASE DOMAIN-CONTAINING PROTEIN"/>
    <property type="match status" value="1"/>
</dbReference>
<dbReference type="InterPro" id="IPR026170">
    <property type="entry name" value="FAM173A/B"/>
</dbReference>
<evidence type="ECO:0000313" key="6">
    <source>
        <dbReference type="Proteomes" id="UP000001693"/>
    </source>
</evidence>
<dbReference type="Proteomes" id="UP000001693">
    <property type="component" value="Chromosome"/>
</dbReference>
<dbReference type="Gene3D" id="3.40.50.150">
    <property type="entry name" value="Vaccinia Virus protein VP39"/>
    <property type="match status" value="1"/>
</dbReference>
<sequence length="257" mass="27914" precursor="true">MPQRLHWPMAALVLWAACWALHGWLLNLGAGAAVAFALACALGAAGALLAASRWRQWMLAGGFPLSALIGGAAVGLPAWAWLLPLALLALAYPLRAWHDAPVFPTPQNALSGLAQAAPLPVDEASVLDAGCGLGHGLRSLRHQYPRARLHGIEWSWPLSIATALRCRWARIRQGDMWAQPWSGHALVYVFQRPESMPRAWAKAQAELAPGSWLVSLAFEVPGRTPHAVLREGRDLPVWIYRTEALSRPHRTSSASPK</sequence>
<proteinExistence type="predicted"/>
<keyword evidence="4" id="KW-0472">Membrane</keyword>
<dbReference type="STRING" id="395495.Lcho_1002"/>
<evidence type="ECO:0000256" key="1">
    <source>
        <dbReference type="ARBA" id="ARBA00022603"/>
    </source>
</evidence>
<keyword evidence="4" id="KW-1133">Transmembrane helix</keyword>
<dbReference type="GO" id="GO:0016279">
    <property type="term" value="F:protein-lysine N-methyltransferase activity"/>
    <property type="evidence" value="ECO:0007669"/>
    <property type="project" value="InterPro"/>
</dbReference>
<feature type="transmembrane region" description="Helical" evidence="4">
    <location>
        <begin position="7"/>
        <end position="26"/>
    </location>
</feature>
<keyword evidence="6" id="KW-1185">Reference proteome</keyword>
<evidence type="ECO:0000256" key="2">
    <source>
        <dbReference type="ARBA" id="ARBA00022679"/>
    </source>
</evidence>
<organism evidence="5 6">
    <name type="scientific">Leptothrix cholodnii (strain ATCC 51168 / LMG 8142 / SP-6)</name>
    <name type="common">Leptothrix discophora (strain SP-6)</name>
    <dbReference type="NCBI Taxonomy" id="395495"/>
    <lineage>
        <taxon>Bacteria</taxon>
        <taxon>Pseudomonadati</taxon>
        <taxon>Pseudomonadota</taxon>
        <taxon>Betaproteobacteria</taxon>
        <taxon>Burkholderiales</taxon>
        <taxon>Sphaerotilaceae</taxon>
        <taxon>Leptothrix</taxon>
    </lineage>
</organism>
<dbReference type="EMBL" id="CP001013">
    <property type="protein sequence ID" value="ACB33273.1"/>
    <property type="molecule type" value="Genomic_DNA"/>
</dbReference>
<dbReference type="AlphaFoldDB" id="B1Y370"/>
<keyword evidence="4" id="KW-0812">Transmembrane</keyword>
<dbReference type="eggNOG" id="COG0500">
    <property type="taxonomic scope" value="Bacteria"/>
</dbReference>
<dbReference type="PANTHER" id="PTHR13610:SF9">
    <property type="entry name" value="FI06469P"/>
    <property type="match status" value="1"/>
</dbReference>
<dbReference type="OrthoDB" id="5611641at2"/>
<evidence type="ECO:0000313" key="5">
    <source>
        <dbReference type="EMBL" id="ACB33273.1"/>
    </source>
</evidence>
<name>B1Y370_LEPCP</name>
<evidence type="ECO:0000256" key="3">
    <source>
        <dbReference type="ARBA" id="ARBA00022691"/>
    </source>
</evidence>
<reference evidence="5 6" key="1">
    <citation type="submission" date="2008-03" db="EMBL/GenBank/DDBJ databases">
        <title>Complete sequence of Leptothrix cholodnii SP-6.</title>
        <authorList>
            <consortium name="US DOE Joint Genome Institute"/>
            <person name="Copeland A."/>
            <person name="Lucas S."/>
            <person name="Lapidus A."/>
            <person name="Glavina del Rio T."/>
            <person name="Dalin E."/>
            <person name="Tice H."/>
            <person name="Bruce D."/>
            <person name="Goodwin L."/>
            <person name="Pitluck S."/>
            <person name="Chertkov O."/>
            <person name="Brettin T."/>
            <person name="Detter J.C."/>
            <person name="Han C."/>
            <person name="Kuske C.R."/>
            <person name="Schmutz J."/>
            <person name="Larimer F."/>
            <person name="Land M."/>
            <person name="Hauser L."/>
            <person name="Kyrpides N."/>
            <person name="Lykidis A."/>
            <person name="Emerson D."/>
            <person name="Richardson P."/>
        </authorList>
    </citation>
    <scope>NUCLEOTIDE SEQUENCE [LARGE SCALE GENOMIC DNA]</scope>
    <source>
        <strain evidence="6">ATCC 51168 / LMG 8142 / SP-6</strain>
    </source>
</reference>
<dbReference type="SUPFAM" id="SSF53335">
    <property type="entry name" value="S-adenosyl-L-methionine-dependent methyltransferases"/>
    <property type="match status" value="1"/>
</dbReference>
<evidence type="ECO:0000256" key="4">
    <source>
        <dbReference type="SAM" id="Phobius"/>
    </source>
</evidence>
<feature type="transmembrane region" description="Helical" evidence="4">
    <location>
        <begin position="32"/>
        <end position="51"/>
    </location>
</feature>
<dbReference type="KEGG" id="lch:Lcho_1002"/>
<dbReference type="HOGENOM" id="CLU_089659_0_0_4"/>
<keyword evidence="1 5" id="KW-0489">Methyltransferase</keyword>